<protein>
    <submittedName>
        <fullName evidence="1">9781_t:CDS:1</fullName>
    </submittedName>
</protein>
<evidence type="ECO:0000313" key="2">
    <source>
        <dbReference type="Proteomes" id="UP000789405"/>
    </source>
</evidence>
<name>A0A9N9PGF9_9GLOM</name>
<comment type="caution">
    <text evidence="1">The sequence shown here is derived from an EMBL/GenBank/DDBJ whole genome shotgun (WGS) entry which is preliminary data.</text>
</comment>
<accession>A0A9N9PGF9</accession>
<feature type="non-terminal residue" evidence="1">
    <location>
        <position position="1"/>
    </location>
</feature>
<reference evidence="1" key="1">
    <citation type="submission" date="2021-06" db="EMBL/GenBank/DDBJ databases">
        <authorList>
            <person name="Kallberg Y."/>
            <person name="Tangrot J."/>
            <person name="Rosling A."/>
        </authorList>
    </citation>
    <scope>NUCLEOTIDE SEQUENCE</scope>
    <source>
        <strain evidence="1">MA453B</strain>
    </source>
</reference>
<dbReference type="Proteomes" id="UP000789405">
    <property type="component" value="Unassembled WGS sequence"/>
</dbReference>
<dbReference type="OrthoDB" id="10408682at2759"/>
<proteinExistence type="predicted"/>
<feature type="non-terminal residue" evidence="1">
    <location>
        <position position="56"/>
    </location>
</feature>
<organism evidence="1 2">
    <name type="scientific">Dentiscutata erythropus</name>
    <dbReference type="NCBI Taxonomy" id="1348616"/>
    <lineage>
        <taxon>Eukaryota</taxon>
        <taxon>Fungi</taxon>
        <taxon>Fungi incertae sedis</taxon>
        <taxon>Mucoromycota</taxon>
        <taxon>Glomeromycotina</taxon>
        <taxon>Glomeromycetes</taxon>
        <taxon>Diversisporales</taxon>
        <taxon>Gigasporaceae</taxon>
        <taxon>Dentiscutata</taxon>
    </lineage>
</organism>
<keyword evidence="2" id="KW-1185">Reference proteome</keyword>
<sequence length="56" mass="6287">LKQSKLHLSTGDVDEENIALEHSKVRINRKKESVGTVQDSVKTHGKEEATKVFLDL</sequence>
<dbReference type="AlphaFoldDB" id="A0A9N9PGF9"/>
<dbReference type="EMBL" id="CAJVPY010055872">
    <property type="protein sequence ID" value="CAG8817934.1"/>
    <property type="molecule type" value="Genomic_DNA"/>
</dbReference>
<evidence type="ECO:0000313" key="1">
    <source>
        <dbReference type="EMBL" id="CAG8817934.1"/>
    </source>
</evidence>
<gene>
    <name evidence="1" type="ORF">DERYTH_LOCUS26527</name>
</gene>